<dbReference type="RefSeq" id="XP_022388134.1">
    <property type="nucleotide sequence ID" value="XM_022534075.1"/>
</dbReference>
<comment type="caution">
    <text evidence="1">The sequence shown here is derived from an EMBL/GenBank/DDBJ whole genome shotgun (WGS) entry which is preliminary data.</text>
</comment>
<evidence type="ECO:0000313" key="2">
    <source>
        <dbReference type="Proteomes" id="UP000179179"/>
    </source>
</evidence>
<dbReference type="AlphaFoldDB" id="A0A1F7ZYB7"/>
<sequence length="701" mass="79659">MDDGEHFCNICGGPLSRNFVQHSTYDPYLTAENDTYWLGLTRIVRANVHDGEDSDEEGAYYISMMGTYEYEPSRIFRTNLNGPENELEFAAWDEGFVVHNACFMMLLEIGMGDKHMTTMGREIFLRMQMRMPMSNGTVINWGDCYYGGTGPFQGHRWMALDGYEWLVTNPDYEPDFSELLEDARRDGPEEINAKLWDEAKDYEYVDPFWRFPVELRHEILHLLPSESLFDILRASPAFCTASTAFSNKYWYSVIEDRMPWMEHTALSKILSEMESPMDYKSLAARLIEVTVTPDDRNGPWDEYLGLQNRRRIMLCIDRILDDIEDSVASEDNHEGVSTQILSLSSFRAVTFSWDVSINKKNTDVYIRPAIDNPPSPKNVKVYFGPDGDMVGIEFFLEGDKSGRLVGYQTNSLQSVSFPKDMVINGFVISLGPMRQSRTNYTIQGIAIIADGDYHRPYARLGHWTNNDLVHVLCARTIETLVGFSAQYCEAHIVQFGIIVADLAAASPGFVWDMEVDLLGTTRWIGNWPSPDNEPARLMPSPKQFSTRTQAPVQFLDFCFRTIDCIEAFFPFGQGKAIGGLLFKFTDGIQKLVGKAENDKSISEFACNEVTFNPGNEQRITGVAINCTDKRLGHPEPCGVNSIVFITEPKSNNMILGYRRFRSPGGYDLLKGPYEYYDTERPTVGMQFIFSQGVITQLGLMH</sequence>
<evidence type="ECO:0000313" key="1">
    <source>
        <dbReference type="EMBL" id="OGM44417.1"/>
    </source>
</evidence>
<organism evidence="1 2">
    <name type="scientific">Aspergillus bombycis</name>
    <dbReference type="NCBI Taxonomy" id="109264"/>
    <lineage>
        <taxon>Eukaryota</taxon>
        <taxon>Fungi</taxon>
        <taxon>Dikarya</taxon>
        <taxon>Ascomycota</taxon>
        <taxon>Pezizomycotina</taxon>
        <taxon>Eurotiomycetes</taxon>
        <taxon>Eurotiomycetidae</taxon>
        <taxon>Eurotiales</taxon>
        <taxon>Aspergillaceae</taxon>
        <taxon>Aspergillus</taxon>
    </lineage>
</organism>
<evidence type="ECO:0008006" key="3">
    <source>
        <dbReference type="Google" id="ProtNLM"/>
    </source>
</evidence>
<accession>A0A1F7ZYB7</accession>
<keyword evidence="2" id="KW-1185">Reference proteome</keyword>
<dbReference type="EMBL" id="LYCR01000055">
    <property type="protein sequence ID" value="OGM44417.1"/>
    <property type="molecule type" value="Genomic_DNA"/>
</dbReference>
<dbReference type="OrthoDB" id="5273847at2759"/>
<name>A0A1F7ZYB7_9EURO</name>
<gene>
    <name evidence="1" type="ORF">ABOM_006946</name>
</gene>
<proteinExistence type="predicted"/>
<dbReference type="Proteomes" id="UP000179179">
    <property type="component" value="Unassembled WGS sequence"/>
</dbReference>
<protein>
    <recommendedName>
        <fullName evidence="3">F-box domain-containing protein</fullName>
    </recommendedName>
</protein>
<reference evidence="1 2" key="1">
    <citation type="journal article" date="2016" name="Genome Biol. Evol.">
        <title>Draft genome sequence of an aflatoxigenic Aspergillus species, A. bombycis.</title>
        <authorList>
            <person name="Moore G.G."/>
            <person name="Mack B.M."/>
            <person name="Beltz S.B."/>
            <person name="Gilbert M.K."/>
        </authorList>
    </citation>
    <scope>NUCLEOTIDE SEQUENCE [LARGE SCALE GENOMIC DNA]</scope>
    <source>
        <strain evidence="2">NRRL 26010</strain>
    </source>
</reference>
<dbReference type="STRING" id="109264.A0A1F7ZYB7"/>
<dbReference type="GeneID" id="34450336"/>